<dbReference type="EMBL" id="DRLD01000349">
    <property type="protein sequence ID" value="HED11491.1"/>
    <property type="molecule type" value="Genomic_DNA"/>
</dbReference>
<protein>
    <recommendedName>
        <fullName evidence="2">Putative nickel insertion protein</fullName>
    </recommendedName>
</protein>
<name>A0A7V1PVZ0_CALAY</name>
<dbReference type="Pfam" id="PF01969">
    <property type="entry name" value="Ni_insertion"/>
    <property type="match status" value="1"/>
</dbReference>
<dbReference type="PANTHER" id="PTHR36566">
    <property type="entry name" value="NICKEL INSERTION PROTEIN-RELATED"/>
    <property type="match status" value="1"/>
</dbReference>
<comment type="similarity">
    <text evidence="2">Belongs to the LarC family.</text>
</comment>
<dbReference type="InterPro" id="IPR002822">
    <property type="entry name" value="Ni_insertion"/>
</dbReference>
<dbReference type="AlphaFoldDB" id="A0A7V1PVZ0"/>
<organism evidence="3">
    <name type="scientific">Caldithrix abyssi</name>
    <dbReference type="NCBI Taxonomy" id="187145"/>
    <lineage>
        <taxon>Bacteria</taxon>
        <taxon>Pseudomonadati</taxon>
        <taxon>Calditrichota</taxon>
        <taxon>Calditrichia</taxon>
        <taxon>Calditrichales</taxon>
        <taxon>Calditrichaceae</taxon>
        <taxon>Caldithrix</taxon>
    </lineage>
</organism>
<reference evidence="3" key="1">
    <citation type="journal article" date="2020" name="mSystems">
        <title>Genome- and Community-Level Interaction Insights into Carbon Utilization and Element Cycling Functions of Hydrothermarchaeota in Hydrothermal Sediment.</title>
        <authorList>
            <person name="Zhou Z."/>
            <person name="Liu Y."/>
            <person name="Xu W."/>
            <person name="Pan J."/>
            <person name="Luo Z.H."/>
            <person name="Li M."/>
        </authorList>
    </citation>
    <scope>NUCLEOTIDE SEQUENCE [LARGE SCALE GENOMIC DNA]</scope>
    <source>
        <strain evidence="3">HyVt-456</strain>
    </source>
</reference>
<gene>
    <name evidence="3" type="primary">larC</name>
    <name evidence="3" type="ORF">ENJ10_12440</name>
</gene>
<comment type="caution">
    <text evidence="3">The sequence shown here is derived from an EMBL/GenBank/DDBJ whole genome shotgun (WGS) entry which is preliminary data.</text>
</comment>
<sequence>MHFLYFDCVAGASGDMILGALLDGLVPFDHLRAELDKLKLDSYRLEQRRVFKHHIDCNKLDVLVEKDKNHRHLSEILRLIEESDLSDFVKKESSAVFERLGRQEARAHRIPLEKVHFHEVGAIDAIIDIVGVCIGIDYLKPGAIHGSSLPLGRGTVKAAHGVLPLPAPATLGLLENYPVRMLNIGAELVTPTGAALISHFVQGPLPESLTFRVLGHGLGAGSRELEELPNYLRLWLCESDARNATETVYQLECNIDDMNPELYPHVTESLFRAGALDVALIPQIMKQGRPATLMRVLCAPALLETVSGEILKQTSTTGLRYHKVDRKTVARDSQSFDTPLGTVRGKVIQGPPRRITPEYASCREIAREKDMGVNQVYHELYAWLNRENP</sequence>
<keyword evidence="2" id="KW-0456">Lyase</keyword>
<evidence type="ECO:0000313" key="3">
    <source>
        <dbReference type="EMBL" id="HED11491.1"/>
    </source>
</evidence>
<evidence type="ECO:0000256" key="2">
    <source>
        <dbReference type="HAMAP-Rule" id="MF_01074"/>
    </source>
</evidence>
<dbReference type="Proteomes" id="UP000886005">
    <property type="component" value="Unassembled WGS sequence"/>
</dbReference>
<proteinExistence type="inferred from homology"/>
<dbReference type="NCBIfam" id="TIGR00299">
    <property type="entry name" value="nickel pincer cofactor biosynthesis protein LarC"/>
    <property type="match status" value="1"/>
</dbReference>
<evidence type="ECO:0000256" key="1">
    <source>
        <dbReference type="ARBA" id="ARBA00022596"/>
    </source>
</evidence>
<dbReference type="HAMAP" id="MF_01074">
    <property type="entry name" value="LarC"/>
    <property type="match status" value="1"/>
</dbReference>
<dbReference type="PANTHER" id="PTHR36566:SF1">
    <property type="entry name" value="PYRIDINIUM-3,5-BISTHIOCARBOXYLIC ACID MONONUCLEOTIDE NICKEL INSERTION PROTEIN"/>
    <property type="match status" value="1"/>
</dbReference>
<dbReference type="Gene3D" id="3.30.70.1380">
    <property type="entry name" value="Transcriptional regulatory protein pf0864 domain like"/>
    <property type="match status" value="1"/>
</dbReference>
<accession>A0A7V1PVZ0</accession>
<keyword evidence="1 2" id="KW-0533">Nickel</keyword>
<dbReference type="GO" id="GO:0016829">
    <property type="term" value="F:lyase activity"/>
    <property type="evidence" value="ECO:0007669"/>
    <property type="project" value="UniProtKB-UniRule"/>
</dbReference>
<dbReference type="GO" id="GO:0016151">
    <property type="term" value="F:nickel cation binding"/>
    <property type="evidence" value="ECO:0007669"/>
    <property type="project" value="UniProtKB-UniRule"/>
</dbReference>